<sequence>MGESDGEKLSEHLTKLRDGLESQTKRTNALENTLAKVEDMIGQVEQKLNDQISSLSLNQQVQQEKMNETILKLDNKVQGLN</sequence>
<reference evidence="2" key="1">
    <citation type="submission" date="2021-02" db="EMBL/GenBank/DDBJ databases">
        <authorList>
            <person name="Nowell W R."/>
        </authorList>
    </citation>
    <scope>NUCLEOTIDE SEQUENCE</scope>
</reference>
<evidence type="ECO:0000256" key="1">
    <source>
        <dbReference type="SAM" id="MobiDB-lite"/>
    </source>
</evidence>
<proteinExistence type="predicted"/>
<accession>A0A820NZP4</accession>
<dbReference type="Proteomes" id="UP000663844">
    <property type="component" value="Unassembled WGS sequence"/>
</dbReference>
<evidence type="ECO:0000313" key="2">
    <source>
        <dbReference type="EMBL" id="CAF4393931.1"/>
    </source>
</evidence>
<dbReference type="AlphaFoldDB" id="A0A820NZP4"/>
<name>A0A820NZP4_9BILA</name>
<feature type="non-terminal residue" evidence="2">
    <location>
        <position position="81"/>
    </location>
</feature>
<feature type="region of interest" description="Disordered" evidence="1">
    <location>
        <begin position="1"/>
        <end position="27"/>
    </location>
</feature>
<gene>
    <name evidence="2" type="ORF">OXD698_LOCUS51065</name>
</gene>
<protein>
    <submittedName>
        <fullName evidence="2">Uncharacterized protein</fullName>
    </submittedName>
</protein>
<dbReference type="Gene3D" id="1.20.5.300">
    <property type="match status" value="1"/>
</dbReference>
<feature type="compositionally biased region" description="Basic and acidic residues" evidence="1">
    <location>
        <begin position="1"/>
        <end position="24"/>
    </location>
</feature>
<dbReference type="EMBL" id="CAJOAZ010025555">
    <property type="protein sequence ID" value="CAF4393931.1"/>
    <property type="molecule type" value="Genomic_DNA"/>
</dbReference>
<organism evidence="2 3">
    <name type="scientific">Adineta steineri</name>
    <dbReference type="NCBI Taxonomy" id="433720"/>
    <lineage>
        <taxon>Eukaryota</taxon>
        <taxon>Metazoa</taxon>
        <taxon>Spiralia</taxon>
        <taxon>Gnathifera</taxon>
        <taxon>Rotifera</taxon>
        <taxon>Eurotatoria</taxon>
        <taxon>Bdelloidea</taxon>
        <taxon>Adinetida</taxon>
        <taxon>Adinetidae</taxon>
        <taxon>Adineta</taxon>
    </lineage>
</organism>
<comment type="caution">
    <text evidence="2">The sequence shown here is derived from an EMBL/GenBank/DDBJ whole genome shotgun (WGS) entry which is preliminary data.</text>
</comment>
<evidence type="ECO:0000313" key="3">
    <source>
        <dbReference type="Proteomes" id="UP000663844"/>
    </source>
</evidence>